<proteinExistence type="predicted"/>
<name>A0ABS8QJ64_9BACI</name>
<gene>
    <name evidence="2" type="ORF">LRS37_07135</name>
</gene>
<feature type="transmembrane region" description="Helical" evidence="1">
    <location>
        <begin position="6"/>
        <end position="26"/>
    </location>
</feature>
<evidence type="ECO:0000256" key="1">
    <source>
        <dbReference type="SAM" id="Phobius"/>
    </source>
</evidence>
<sequence length="86" mass="9801">MKIHSSIIIGLSIIIGFTILGIFLMVTVDKFITNKGNVNNEYKYELVPANENNMIIFDRKTGEYWTKFIPSEEGSTNWEKGDSPLD</sequence>
<organism evidence="2 3">
    <name type="scientific">Neobacillus sedimentimangrovi</name>
    <dbReference type="NCBI Taxonomy" id="2699460"/>
    <lineage>
        <taxon>Bacteria</taxon>
        <taxon>Bacillati</taxon>
        <taxon>Bacillota</taxon>
        <taxon>Bacilli</taxon>
        <taxon>Bacillales</taxon>
        <taxon>Bacillaceae</taxon>
        <taxon>Neobacillus</taxon>
    </lineage>
</organism>
<dbReference type="EMBL" id="JAJODE010000014">
    <property type="protein sequence ID" value="MCD4838649.1"/>
    <property type="molecule type" value="Genomic_DNA"/>
</dbReference>
<keyword evidence="1" id="KW-0812">Transmembrane</keyword>
<keyword evidence="1" id="KW-0472">Membrane</keyword>
<evidence type="ECO:0000313" key="2">
    <source>
        <dbReference type="EMBL" id="MCD4838649.1"/>
    </source>
</evidence>
<protein>
    <submittedName>
        <fullName evidence="2">Uncharacterized protein</fullName>
    </submittedName>
</protein>
<dbReference type="RefSeq" id="WP_231314676.1">
    <property type="nucleotide sequence ID" value="NZ_JAJODE010000014.1"/>
</dbReference>
<keyword evidence="3" id="KW-1185">Reference proteome</keyword>
<dbReference type="Proteomes" id="UP001162836">
    <property type="component" value="Unassembled WGS sequence"/>
</dbReference>
<evidence type="ECO:0000313" key="3">
    <source>
        <dbReference type="Proteomes" id="UP001162836"/>
    </source>
</evidence>
<comment type="caution">
    <text evidence="2">The sequence shown here is derived from an EMBL/GenBank/DDBJ whole genome shotgun (WGS) entry which is preliminary data.</text>
</comment>
<reference evidence="2 3" key="1">
    <citation type="journal article" date="2023" name="Antonie Van Leeuwenhoek">
        <title>Unveiling the genomic potential of a novel thermostable glycoside hydrolases producing Neobacillus sedimentimangrovi UE25.</title>
        <authorList>
            <person name="Ejaz U."/>
            <person name="Saleem F."/>
            <person name="Rashid R."/>
            <person name="Hasan K.A."/>
            <person name="Syed M.N."/>
            <person name="Sohail M."/>
        </authorList>
    </citation>
    <scope>NUCLEOTIDE SEQUENCE [LARGE SCALE GENOMIC DNA]</scope>
    <source>
        <strain evidence="2 3">UE25</strain>
    </source>
</reference>
<accession>A0ABS8QJ64</accession>
<keyword evidence="1" id="KW-1133">Transmembrane helix</keyword>